<dbReference type="EMBL" id="FNCQ01000009">
    <property type="protein sequence ID" value="SDG76349.1"/>
    <property type="molecule type" value="Genomic_DNA"/>
</dbReference>
<keyword evidence="1" id="KW-0472">Membrane</keyword>
<organism evidence="3 5">
    <name type="scientific">Prevotella communis</name>
    <dbReference type="NCBI Taxonomy" id="2913614"/>
    <lineage>
        <taxon>Bacteria</taxon>
        <taxon>Pseudomonadati</taxon>
        <taxon>Bacteroidota</taxon>
        <taxon>Bacteroidia</taxon>
        <taxon>Bacteroidales</taxon>
        <taxon>Prevotellaceae</taxon>
        <taxon>Prevotella</taxon>
    </lineage>
</organism>
<keyword evidence="4" id="KW-1185">Reference proteome</keyword>
<evidence type="ECO:0000256" key="1">
    <source>
        <dbReference type="SAM" id="Phobius"/>
    </source>
</evidence>
<protein>
    <submittedName>
        <fullName evidence="3">Uncharacterized protein</fullName>
    </submittedName>
</protein>
<name>A0A1H0GMV9_9BACT</name>
<proteinExistence type="predicted"/>
<dbReference type="Proteomes" id="UP000199134">
    <property type="component" value="Unassembled WGS sequence"/>
</dbReference>
<dbReference type="EMBL" id="FNIW01000009">
    <property type="protein sequence ID" value="SDO08336.1"/>
    <property type="molecule type" value="Genomic_DNA"/>
</dbReference>
<evidence type="ECO:0000313" key="4">
    <source>
        <dbReference type="Proteomes" id="UP000198779"/>
    </source>
</evidence>
<keyword evidence="1" id="KW-1133">Transmembrane helix</keyword>
<sequence>MLLDFQTTCVLVLVVISTILSVITLMNTNIR</sequence>
<reference evidence="3 4" key="1">
    <citation type="submission" date="2016-10" db="EMBL/GenBank/DDBJ databases">
        <authorList>
            <person name="Varghese N."/>
            <person name="Submissions S."/>
        </authorList>
    </citation>
    <scope>NUCLEOTIDE SEQUENCE</scope>
    <source>
        <strain evidence="3">BP1-145</strain>
        <strain evidence="4">BP1-148</strain>
    </source>
</reference>
<evidence type="ECO:0000313" key="5">
    <source>
        <dbReference type="Proteomes" id="UP000199134"/>
    </source>
</evidence>
<dbReference type="Proteomes" id="UP000198779">
    <property type="component" value="Unassembled WGS sequence"/>
</dbReference>
<dbReference type="AlphaFoldDB" id="A0A1H0GMV9"/>
<keyword evidence="1" id="KW-0812">Transmembrane</keyword>
<accession>A0A1H0GMV9</accession>
<evidence type="ECO:0000313" key="2">
    <source>
        <dbReference type="EMBL" id="SDG76349.1"/>
    </source>
</evidence>
<dbReference type="STRING" id="645274.SAMN04487901_10923"/>
<evidence type="ECO:0000313" key="3">
    <source>
        <dbReference type="EMBL" id="SDO08336.1"/>
    </source>
</evidence>
<reference evidence="2 5" key="2">
    <citation type="submission" date="2016-10" db="EMBL/GenBank/DDBJ databases">
        <authorList>
            <person name="de Groot N.N."/>
        </authorList>
    </citation>
    <scope>NUCLEOTIDE SEQUENCE [LARGE SCALE GENOMIC DNA]</scope>
    <source>
        <strain evidence="5">BP1-145</strain>
        <strain evidence="2">BP1-148</strain>
    </source>
</reference>
<gene>
    <name evidence="3" type="ORF">SAMN04487900_10991</name>
    <name evidence="2" type="ORF">SAMN04487901_10923</name>
</gene>
<feature type="transmembrane region" description="Helical" evidence="1">
    <location>
        <begin position="7"/>
        <end position="26"/>
    </location>
</feature>
<accession>A0A1G7WWT0</accession>